<evidence type="ECO:0000256" key="8">
    <source>
        <dbReference type="SAM" id="Phobius"/>
    </source>
</evidence>
<feature type="transmembrane region" description="Helical" evidence="8">
    <location>
        <begin position="6"/>
        <end position="25"/>
    </location>
</feature>
<feature type="transmembrane region" description="Helical" evidence="8">
    <location>
        <begin position="192"/>
        <end position="213"/>
    </location>
</feature>
<organism evidence="9 10">
    <name type="scientific">Ottowia pentelensis</name>
    <dbReference type="NCBI Taxonomy" id="511108"/>
    <lineage>
        <taxon>Bacteria</taxon>
        <taxon>Pseudomonadati</taxon>
        <taxon>Pseudomonadota</taxon>
        <taxon>Betaproteobacteria</taxon>
        <taxon>Burkholderiales</taxon>
        <taxon>Comamonadaceae</taxon>
        <taxon>Ottowia</taxon>
    </lineage>
</organism>
<dbReference type="EMBL" id="JBHLTN010000044">
    <property type="protein sequence ID" value="MFC0594444.1"/>
    <property type="molecule type" value="Genomic_DNA"/>
</dbReference>
<keyword evidence="5 8" id="KW-0812">Transmembrane</keyword>
<dbReference type="InterPro" id="IPR004776">
    <property type="entry name" value="Mem_transp_PIN-like"/>
</dbReference>
<proteinExistence type="inferred from homology"/>
<evidence type="ECO:0000256" key="5">
    <source>
        <dbReference type="ARBA" id="ARBA00022692"/>
    </source>
</evidence>
<keyword evidence="10" id="KW-1185">Reference proteome</keyword>
<accession>A0ABV6PY40</accession>
<dbReference type="Proteomes" id="UP001589834">
    <property type="component" value="Unassembled WGS sequence"/>
</dbReference>
<dbReference type="PANTHER" id="PTHR36838">
    <property type="entry name" value="AUXIN EFFLUX CARRIER FAMILY PROTEIN"/>
    <property type="match status" value="1"/>
</dbReference>
<keyword evidence="3" id="KW-0813">Transport</keyword>
<comment type="subcellular location">
    <subcellularLocation>
        <location evidence="1">Cell membrane</location>
        <topology evidence="1">Multi-pass membrane protein</topology>
    </subcellularLocation>
</comment>
<evidence type="ECO:0000313" key="10">
    <source>
        <dbReference type="Proteomes" id="UP001589834"/>
    </source>
</evidence>
<dbReference type="Pfam" id="PF03547">
    <property type="entry name" value="Mem_trans"/>
    <property type="match status" value="1"/>
</dbReference>
<dbReference type="Gene3D" id="1.20.1530.20">
    <property type="match status" value="1"/>
</dbReference>
<feature type="transmembrane region" description="Helical" evidence="8">
    <location>
        <begin position="37"/>
        <end position="56"/>
    </location>
</feature>
<feature type="transmembrane region" description="Helical" evidence="8">
    <location>
        <begin position="160"/>
        <end position="180"/>
    </location>
</feature>
<protein>
    <submittedName>
        <fullName evidence="9">AEC family transporter</fullName>
    </submittedName>
</protein>
<comment type="similarity">
    <text evidence="2">Belongs to the auxin efflux carrier (TC 2.A.69) family.</text>
</comment>
<keyword evidence="4" id="KW-1003">Cell membrane</keyword>
<feature type="transmembrane region" description="Helical" evidence="8">
    <location>
        <begin position="233"/>
        <end position="255"/>
    </location>
</feature>
<dbReference type="PANTHER" id="PTHR36838:SF4">
    <property type="entry name" value="AUXIN EFFLUX CARRIER FAMILY PROTEIN"/>
    <property type="match status" value="1"/>
</dbReference>
<evidence type="ECO:0000256" key="6">
    <source>
        <dbReference type="ARBA" id="ARBA00022989"/>
    </source>
</evidence>
<feature type="transmembrane region" description="Helical" evidence="8">
    <location>
        <begin position="275"/>
        <end position="297"/>
    </location>
</feature>
<gene>
    <name evidence="9" type="ORF">ACFFGG_17985</name>
</gene>
<evidence type="ECO:0000256" key="1">
    <source>
        <dbReference type="ARBA" id="ARBA00004651"/>
    </source>
</evidence>
<evidence type="ECO:0000313" key="9">
    <source>
        <dbReference type="EMBL" id="MFC0594444.1"/>
    </source>
</evidence>
<keyword evidence="6 8" id="KW-1133">Transmembrane helix</keyword>
<dbReference type="InterPro" id="IPR038770">
    <property type="entry name" value="Na+/solute_symporter_sf"/>
</dbReference>
<feature type="transmembrane region" description="Helical" evidence="8">
    <location>
        <begin position="62"/>
        <end position="82"/>
    </location>
</feature>
<dbReference type="RefSeq" id="WP_377485166.1">
    <property type="nucleotide sequence ID" value="NZ_JBHLTN010000044.1"/>
</dbReference>
<evidence type="ECO:0000256" key="2">
    <source>
        <dbReference type="ARBA" id="ARBA00010145"/>
    </source>
</evidence>
<name>A0ABV6PY40_9BURK</name>
<evidence type="ECO:0000256" key="3">
    <source>
        <dbReference type="ARBA" id="ARBA00022448"/>
    </source>
</evidence>
<evidence type="ECO:0000256" key="7">
    <source>
        <dbReference type="ARBA" id="ARBA00023136"/>
    </source>
</evidence>
<feature type="transmembrane region" description="Helical" evidence="8">
    <location>
        <begin position="127"/>
        <end position="148"/>
    </location>
</feature>
<sequence>MRDAQLLLPDFSLILVGYLLCRFTALDRPVWQAVERLVYFFLFPVFLFQSIVRTPLDLHAASALIGAGLALMVCGIALAWSLPWLPGLRRVIDVREHAASAQIAFRFNSFIGLAMAERVLGAPGQQLVAVLVGVSVPLANVAAVWPMARHGQRSFAAEVVRNPLIIATAAGLVANLAGLAPPDWLQTTLGRIGGSSIALGLLTAGAGMQLASLARGKALGTGVLAIRHALQPLAAWLLARAFGLGAAETTALLIFSALPTSSSCYVLAARMGYNGAFVAGLVTLSTVLGLASLSGALQLAGAR</sequence>
<reference evidence="9 10" key="1">
    <citation type="submission" date="2024-09" db="EMBL/GenBank/DDBJ databases">
        <authorList>
            <person name="Sun Q."/>
            <person name="Mori K."/>
        </authorList>
    </citation>
    <scope>NUCLEOTIDE SEQUENCE [LARGE SCALE GENOMIC DNA]</scope>
    <source>
        <strain evidence="9 10">NCAIM B.02336</strain>
    </source>
</reference>
<keyword evidence="7 8" id="KW-0472">Membrane</keyword>
<comment type="caution">
    <text evidence="9">The sequence shown here is derived from an EMBL/GenBank/DDBJ whole genome shotgun (WGS) entry which is preliminary data.</text>
</comment>
<evidence type="ECO:0000256" key="4">
    <source>
        <dbReference type="ARBA" id="ARBA00022475"/>
    </source>
</evidence>